<protein>
    <recommendedName>
        <fullName evidence="6">ATP-dependent Clp protease proteolytic subunit</fullName>
    </recommendedName>
</protein>
<evidence type="ECO:0000256" key="1">
    <source>
        <dbReference type="ARBA" id="ARBA00007039"/>
    </source>
</evidence>
<evidence type="ECO:0000256" key="5">
    <source>
        <dbReference type="ARBA" id="ARBA00022825"/>
    </source>
</evidence>
<accession>A0A0L0WAS2</accession>
<evidence type="ECO:0000313" key="9">
    <source>
        <dbReference type="Proteomes" id="UP000037267"/>
    </source>
</evidence>
<organism evidence="8 9">
    <name type="scientific">Gottschalkia purinilytica</name>
    <name type="common">Clostridium purinilyticum</name>
    <dbReference type="NCBI Taxonomy" id="1503"/>
    <lineage>
        <taxon>Bacteria</taxon>
        <taxon>Bacillati</taxon>
        <taxon>Bacillota</taxon>
        <taxon>Tissierellia</taxon>
        <taxon>Tissierellales</taxon>
        <taxon>Gottschalkiaceae</taxon>
        <taxon>Gottschalkia</taxon>
    </lineage>
</organism>
<name>A0A0L0WAS2_GOTPU</name>
<dbReference type="Pfam" id="PF00574">
    <property type="entry name" value="CLP_protease"/>
    <property type="match status" value="1"/>
</dbReference>
<dbReference type="GO" id="GO:0051117">
    <property type="term" value="F:ATPase binding"/>
    <property type="evidence" value="ECO:0007669"/>
    <property type="project" value="TreeGrafter"/>
</dbReference>
<evidence type="ECO:0000256" key="3">
    <source>
        <dbReference type="ARBA" id="ARBA00022670"/>
    </source>
</evidence>
<feature type="compositionally biased region" description="Acidic residues" evidence="7">
    <location>
        <begin position="323"/>
        <end position="341"/>
    </location>
</feature>
<dbReference type="Gene3D" id="3.90.226.10">
    <property type="entry name" value="2-enoyl-CoA Hydratase, Chain A, domain 1"/>
    <property type="match status" value="1"/>
</dbReference>
<evidence type="ECO:0000313" key="8">
    <source>
        <dbReference type="EMBL" id="KNF08547.1"/>
    </source>
</evidence>
<reference evidence="9" key="1">
    <citation type="submission" date="2015-07" db="EMBL/GenBank/DDBJ databases">
        <title>Draft genome sequence of the purine-degrading Gottschalkia purinilyticum DSM 1384 (formerly Clostridium purinilyticum).</title>
        <authorList>
            <person name="Poehlein A."/>
            <person name="Schiel-Bengelsdorf B."/>
            <person name="Bengelsdorf F.R."/>
            <person name="Daniel R."/>
            <person name="Duerre P."/>
        </authorList>
    </citation>
    <scope>NUCLEOTIDE SEQUENCE [LARGE SCALE GENOMIC DNA]</scope>
    <source>
        <strain evidence="9">DSM 1384</strain>
    </source>
</reference>
<keyword evidence="2" id="KW-0963">Cytoplasm</keyword>
<dbReference type="PRINTS" id="PR00127">
    <property type="entry name" value="CLPPROTEASEP"/>
</dbReference>
<proteinExistence type="inferred from homology"/>
<gene>
    <name evidence="8" type="ORF">CLPU_6c00330</name>
</gene>
<dbReference type="OrthoDB" id="9806592at2"/>
<dbReference type="PANTHER" id="PTHR10381">
    <property type="entry name" value="ATP-DEPENDENT CLP PROTEASE PROTEOLYTIC SUBUNIT"/>
    <property type="match status" value="1"/>
</dbReference>
<dbReference type="InterPro" id="IPR029045">
    <property type="entry name" value="ClpP/crotonase-like_dom_sf"/>
</dbReference>
<dbReference type="NCBIfam" id="NF045542">
    <property type="entry name" value="Clp_rel_HeadMat"/>
    <property type="match status" value="1"/>
</dbReference>
<dbReference type="RefSeq" id="WP_050355069.1">
    <property type="nucleotide sequence ID" value="NZ_LGSS01000006.1"/>
</dbReference>
<dbReference type="CDD" id="cd07016">
    <property type="entry name" value="S14_ClpP_1"/>
    <property type="match status" value="1"/>
</dbReference>
<feature type="region of interest" description="Disordered" evidence="7">
    <location>
        <begin position="314"/>
        <end position="364"/>
    </location>
</feature>
<comment type="similarity">
    <text evidence="1 6">Belongs to the peptidase S14 family.</text>
</comment>
<dbReference type="PANTHER" id="PTHR10381:SF70">
    <property type="entry name" value="ATP-DEPENDENT CLP PROTEASE PROTEOLYTIC SUBUNIT"/>
    <property type="match status" value="1"/>
</dbReference>
<dbReference type="Proteomes" id="UP000037267">
    <property type="component" value="Unassembled WGS sequence"/>
</dbReference>
<keyword evidence="4" id="KW-0378">Hydrolase</keyword>
<dbReference type="GO" id="GO:0009368">
    <property type="term" value="C:endopeptidase Clp complex"/>
    <property type="evidence" value="ECO:0007669"/>
    <property type="project" value="TreeGrafter"/>
</dbReference>
<dbReference type="GO" id="GO:0004252">
    <property type="term" value="F:serine-type endopeptidase activity"/>
    <property type="evidence" value="ECO:0007669"/>
    <property type="project" value="InterPro"/>
</dbReference>
<dbReference type="AlphaFoldDB" id="A0A0L0WAS2"/>
<comment type="caution">
    <text evidence="8">The sequence shown here is derived from an EMBL/GenBank/DDBJ whole genome shotgun (WGS) entry which is preliminary data.</text>
</comment>
<dbReference type="GO" id="GO:0004176">
    <property type="term" value="F:ATP-dependent peptidase activity"/>
    <property type="evidence" value="ECO:0007669"/>
    <property type="project" value="InterPro"/>
</dbReference>
<dbReference type="InterPro" id="IPR023562">
    <property type="entry name" value="ClpP/TepA"/>
</dbReference>
<evidence type="ECO:0000256" key="7">
    <source>
        <dbReference type="SAM" id="MobiDB-lite"/>
    </source>
</evidence>
<dbReference type="GO" id="GO:0006515">
    <property type="term" value="P:protein quality control for misfolded or incompletely synthesized proteins"/>
    <property type="evidence" value="ECO:0007669"/>
    <property type="project" value="TreeGrafter"/>
</dbReference>
<evidence type="ECO:0000256" key="6">
    <source>
        <dbReference type="RuleBase" id="RU003567"/>
    </source>
</evidence>
<keyword evidence="5" id="KW-0720">Serine protease</keyword>
<evidence type="ECO:0000256" key="2">
    <source>
        <dbReference type="ARBA" id="ARBA00022490"/>
    </source>
</evidence>
<dbReference type="EMBL" id="LGSS01000006">
    <property type="protein sequence ID" value="KNF08547.1"/>
    <property type="molecule type" value="Genomic_DNA"/>
</dbReference>
<dbReference type="SUPFAM" id="SSF52096">
    <property type="entry name" value="ClpP/crotonase"/>
    <property type="match status" value="1"/>
</dbReference>
<keyword evidence="3 8" id="KW-0645">Protease</keyword>
<evidence type="ECO:0000256" key="4">
    <source>
        <dbReference type="ARBA" id="ARBA00022801"/>
    </source>
</evidence>
<dbReference type="STRING" id="1503.CLPU_6c00330"/>
<dbReference type="InterPro" id="IPR001907">
    <property type="entry name" value="ClpP"/>
</dbReference>
<sequence length="364" mass="41715">MKFWKIKNITEDKGELLLYGDISEVSWWGDEVTPKQFAEDLKNLGNVSEIDVRINSMGGDVFAATTIASLLRANNAKINIYIDGMAASAATIVAMAGDKIFMPENSMMMIHDPLVGLMGYYNTKDFKEFTEVLDKIKESILVGYEAKTKKTKEELSQMMSDETWLTASEAVEHGFADEIISLTVDLDIENKGNSKFMIVNKLKFDISNYKNIPQITPISVDKENKNAHKCVKNIHFDIKNNKKEEKILDLKDLQEKYPDIYNQVYEKGVKDERERIKEIENIAPKGFENLVRKAKFENVISAEKLAMNIVKSQKNSGKKYLDEVEEDTEELEEIEPSEEETEEKKEEEVTNSLKNALKKIRNRR</sequence>
<keyword evidence="9" id="KW-1185">Reference proteome</keyword>